<protein>
    <submittedName>
        <fullName evidence="3">BNR/Asp-box repeat protein</fullName>
    </submittedName>
</protein>
<evidence type="ECO:0000313" key="3">
    <source>
        <dbReference type="EMBL" id="PRQ02462.1"/>
    </source>
</evidence>
<name>A0A2S9YBM5_9BACT</name>
<dbReference type="OrthoDB" id="9807193at2"/>
<dbReference type="InterPro" id="IPR036278">
    <property type="entry name" value="Sialidase_sf"/>
</dbReference>
<dbReference type="AlphaFoldDB" id="A0A2S9YBM5"/>
<organism evidence="3 4">
    <name type="scientific">Enhygromyxa salina</name>
    <dbReference type="NCBI Taxonomy" id="215803"/>
    <lineage>
        <taxon>Bacteria</taxon>
        <taxon>Pseudomonadati</taxon>
        <taxon>Myxococcota</taxon>
        <taxon>Polyangia</taxon>
        <taxon>Nannocystales</taxon>
        <taxon>Nannocystaceae</taxon>
        <taxon>Enhygromyxa</taxon>
    </lineage>
</organism>
<dbReference type="CDD" id="cd15482">
    <property type="entry name" value="Sialidase_non-viral"/>
    <property type="match status" value="1"/>
</dbReference>
<evidence type="ECO:0000313" key="4">
    <source>
        <dbReference type="Proteomes" id="UP000237968"/>
    </source>
</evidence>
<proteinExistence type="predicted"/>
<dbReference type="InterPro" id="IPR011040">
    <property type="entry name" value="Sialidase"/>
</dbReference>
<gene>
    <name evidence="3" type="ORF">ENSA5_22800</name>
</gene>
<evidence type="ECO:0000256" key="1">
    <source>
        <dbReference type="SAM" id="MobiDB-lite"/>
    </source>
</evidence>
<dbReference type="PANTHER" id="PTHR43752">
    <property type="entry name" value="BNR/ASP-BOX REPEAT FAMILY PROTEIN"/>
    <property type="match status" value="1"/>
</dbReference>
<keyword evidence="4" id="KW-1185">Reference proteome</keyword>
<feature type="region of interest" description="Disordered" evidence="1">
    <location>
        <begin position="1"/>
        <end position="22"/>
    </location>
</feature>
<dbReference type="Proteomes" id="UP000237968">
    <property type="component" value="Unassembled WGS sequence"/>
</dbReference>
<evidence type="ECO:0000259" key="2">
    <source>
        <dbReference type="Pfam" id="PF13088"/>
    </source>
</evidence>
<comment type="caution">
    <text evidence="3">The sequence shown here is derived from an EMBL/GenBank/DDBJ whole genome shotgun (WGS) entry which is preliminary data.</text>
</comment>
<reference evidence="3 4" key="1">
    <citation type="submission" date="2018-03" db="EMBL/GenBank/DDBJ databases">
        <title>Draft Genome Sequences of the Obligatory Marine Myxobacteria Enhygromyxa salina SWB005.</title>
        <authorList>
            <person name="Poehlein A."/>
            <person name="Moghaddam J.A."/>
            <person name="Harms H."/>
            <person name="Alanjari M."/>
            <person name="Koenig G.M."/>
            <person name="Daniel R."/>
            <person name="Schaeberle T.F."/>
        </authorList>
    </citation>
    <scope>NUCLEOTIDE SEQUENCE [LARGE SCALE GENOMIC DNA]</scope>
    <source>
        <strain evidence="3 4">SWB005</strain>
    </source>
</reference>
<sequence length="383" mass="42061">MPASATGALAGTKGSVAPSPPAPAFTVHEIRTISEQSDRYHGWPTLTRRRSGELLVVCSGGRQSHAGPFGRVELIRSYDDGATWTWPRTILDSPIDDRDAGITETAQGTLLATTFTSVAFELYYHRAIAAAATDNPTMPKAQLARWQAVWRRLPEGQHANLLGCWMLRSEDGGLNWSPAQRVPANSPHGPVNLSDGRLLYAGVGLWTDERIVGVWTSADDGRSWDLQARLPVRPGDVSAEYHEPHAVEASDGRWVVQIRNHNSANERETLQTQSTDGGRTWTTPRPIGVWGLPSHLLRLSDGRLLMTYGHRQKPLGNQARLSEDHGATWSAPMIIQGDAASEDLGYPSTAELSPGRFVTVWYEKLPDNPLAQLRMASWELVVC</sequence>
<dbReference type="Pfam" id="PF13088">
    <property type="entry name" value="BNR_2"/>
    <property type="match status" value="1"/>
</dbReference>
<dbReference type="PANTHER" id="PTHR43752:SF2">
    <property type="entry name" value="BNR_ASP-BOX REPEAT FAMILY PROTEIN"/>
    <property type="match status" value="1"/>
</dbReference>
<dbReference type="Gene3D" id="2.120.10.10">
    <property type="match status" value="1"/>
</dbReference>
<dbReference type="SUPFAM" id="SSF50939">
    <property type="entry name" value="Sialidases"/>
    <property type="match status" value="1"/>
</dbReference>
<dbReference type="EMBL" id="PVNK01000118">
    <property type="protein sequence ID" value="PRQ02462.1"/>
    <property type="molecule type" value="Genomic_DNA"/>
</dbReference>
<feature type="domain" description="Sialidase" evidence="2">
    <location>
        <begin position="165"/>
        <end position="355"/>
    </location>
</feature>
<accession>A0A2S9YBM5</accession>